<evidence type="ECO:0000313" key="2">
    <source>
        <dbReference type="EMBL" id="EAZ83070.1"/>
    </source>
</evidence>
<reference evidence="2 3" key="1">
    <citation type="journal article" date="2011" name="J. Bacteriol.">
        <title>Complete genome sequence of Algoriphagus sp. PR1, bacterial prey of a colony-forming choanoflagellate.</title>
        <authorList>
            <person name="Alegado R.A."/>
            <person name="Ferriera S."/>
            <person name="Nusbaum C."/>
            <person name="Young S.K."/>
            <person name="Zeng Q."/>
            <person name="Imamovic A."/>
            <person name="Fairclough S.R."/>
            <person name="King N."/>
        </authorList>
    </citation>
    <scope>NUCLEOTIDE SEQUENCE [LARGE SCALE GENOMIC DNA]</scope>
    <source>
        <strain evidence="2 3">PR1</strain>
    </source>
</reference>
<dbReference type="OrthoDB" id="680836at2"/>
<comment type="caution">
    <text evidence="2">The sequence shown here is derived from an EMBL/GenBank/DDBJ whole genome shotgun (WGS) entry which is preliminary data.</text>
</comment>
<evidence type="ECO:0000256" key="1">
    <source>
        <dbReference type="SAM" id="SignalP"/>
    </source>
</evidence>
<dbReference type="PROSITE" id="PS51257">
    <property type="entry name" value="PROKAR_LIPOPROTEIN"/>
    <property type="match status" value="1"/>
</dbReference>
<keyword evidence="1" id="KW-0732">Signal</keyword>
<feature type="signal peptide" evidence="1">
    <location>
        <begin position="1"/>
        <end position="17"/>
    </location>
</feature>
<protein>
    <recommendedName>
        <fullName evidence="4">Lipoprotein</fullName>
    </recommendedName>
</protein>
<gene>
    <name evidence="2" type="ORF">ALPR1_12655</name>
</gene>
<dbReference type="Pfam" id="PF16301">
    <property type="entry name" value="DUF4943"/>
    <property type="match status" value="1"/>
</dbReference>
<keyword evidence="3" id="KW-1185">Reference proteome</keyword>
<dbReference type="AlphaFoldDB" id="A3HTA2"/>
<evidence type="ECO:0008006" key="4">
    <source>
        <dbReference type="Google" id="ProtNLM"/>
    </source>
</evidence>
<name>A3HTA2_9BACT</name>
<evidence type="ECO:0000313" key="3">
    <source>
        <dbReference type="Proteomes" id="UP000003919"/>
    </source>
</evidence>
<dbReference type="RefSeq" id="WP_008201015.1">
    <property type="nucleotide sequence ID" value="NZ_CM001023.1"/>
</dbReference>
<feature type="chain" id="PRO_5002653362" description="Lipoprotein" evidence="1">
    <location>
        <begin position="18"/>
        <end position="170"/>
    </location>
</feature>
<dbReference type="HOGENOM" id="CLU_1544604_0_0_10"/>
<dbReference type="eggNOG" id="ENOG502ZUAT">
    <property type="taxonomic scope" value="Bacteria"/>
</dbReference>
<sequence length="170" mass="19829">MKRTGIHALLLILLVFAGCKDESESPNMSVERYVELLKAGKYEHWQLPNFSSSDIPKLLTFRNEKQIIEGFPVNTLSSYLTLECTLGVYVLWTIESIRARSIGSKFLMGTFPSQNPVVKDRQSLEFVEQTDLIQQKIADSYFDWWEPNKSKDFSEFNQIDPLEKTKFRWH</sequence>
<dbReference type="InterPro" id="IPR032546">
    <property type="entry name" value="DUF4943"/>
</dbReference>
<organism evidence="2 3">
    <name type="scientific">Algoriphagus machipongonensis</name>
    <dbReference type="NCBI Taxonomy" id="388413"/>
    <lineage>
        <taxon>Bacteria</taxon>
        <taxon>Pseudomonadati</taxon>
        <taxon>Bacteroidota</taxon>
        <taxon>Cytophagia</taxon>
        <taxon>Cytophagales</taxon>
        <taxon>Cyclobacteriaceae</taxon>
        <taxon>Algoriphagus</taxon>
    </lineage>
</organism>
<dbReference type="Proteomes" id="UP000003919">
    <property type="component" value="Unassembled WGS sequence"/>
</dbReference>
<dbReference type="EMBL" id="AAXU02000001">
    <property type="protein sequence ID" value="EAZ83070.1"/>
    <property type="molecule type" value="Genomic_DNA"/>
</dbReference>
<accession>A3HTA2</accession>
<proteinExistence type="predicted"/>